<dbReference type="InterPro" id="IPR002110">
    <property type="entry name" value="Ankyrin_rpt"/>
</dbReference>
<dbReference type="InterPro" id="IPR036770">
    <property type="entry name" value="Ankyrin_rpt-contain_sf"/>
</dbReference>
<dbReference type="EMBL" id="MU839012">
    <property type="protein sequence ID" value="KAK1766279.1"/>
    <property type="molecule type" value="Genomic_DNA"/>
</dbReference>
<dbReference type="PROSITE" id="PS50297">
    <property type="entry name" value="ANK_REP_REGION"/>
    <property type="match status" value="2"/>
</dbReference>
<feature type="repeat" description="ANK" evidence="3">
    <location>
        <begin position="179"/>
        <end position="211"/>
    </location>
</feature>
<evidence type="ECO:0000256" key="2">
    <source>
        <dbReference type="ARBA" id="ARBA00023043"/>
    </source>
</evidence>
<dbReference type="SUPFAM" id="SSF48403">
    <property type="entry name" value="Ankyrin repeat"/>
    <property type="match status" value="3"/>
</dbReference>
<dbReference type="SMART" id="SM00248">
    <property type="entry name" value="ANK"/>
    <property type="match status" value="14"/>
</dbReference>
<dbReference type="GeneID" id="85305125"/>
<gene>
    <name evidence="4" type="ORF">QBC33DRAFT_115541</name>
</gene>
<feature type="repeat" description="ANK" evidence="3">
    <location>
        <begin position="872"/>
        <end position="904"/>
    </location>
</feature>
<evidence type="ECO:0000256" key="1">
    <source>
        <dbReference type="ARBA" id="ARBA00022737"/>
    </source>
</evidence>
<proteinExistence type="predicted"/>
<dbReference type="Pfam" id="PF12796">
    <property type="entry name" value="Ank_2"/>
    <property type="match status" value="1"/>
</dbReference>
<keyword evidence="2 3" id="KW-0040">ANK repeat</keyword>
<name>A0AAJ0C033_9PEZI</name>
<feature type="repeat" description="ANK" evidence="3">
    <location>
        <begin position="905"/>
        <end position="926"/>
    </location>
</feature>
<dbReference type="RefSeq" id="XP_060282492.1">
    <property type="nucleotide sequence ID" value="XM_060421938.1"/>
</dbReference>
<accession>A0AAJ0C033</accession>
<sequence>MDYYKDQAIRLLQEHRDAQAGERTSSRLSRKPTEGVFAYKEVNHCLSQVVDRGGPAGLVSALLSFGPDVNFSRQKSSNVWKVIRRKDQQPKRNDLLLRAVIHCPADVVQALAKHADQANLDGVLHHAIVKADPAVLRALLVRGADPTELGDDFENLVFRNELNLMEVLLAGPKQPALACRSSGLRLAVKNQSLDAMRMLLNSGADVNHDHAIALLKAVEAPRPDFVALLISGPVPASTHSLDAAVGKAYMGMGGKDTKEGKEMIEMCLSAGARGQETTRLFTKGLVEVVRRWQVQLLDTILKFSKPSHEFETLAILEAIKTKQTNVLNKLVKLNPSPLSLAAAVTQAMKLDESTSRYETVRVLISNGAKGDAVASAFVVTVQMITRDQHRPTEQTQEVDKQLFNLLLNEGKADVDYGRGEALQHAVRASSMDLAWQIISKSPSPDSVGAALPLAMSLQDQQEKQAFVQMLLRNKVPDDAVNRSLVEAVREGPKNGHLVGLLLGRASVDYNAGEALACAIRSQDLKTLELFLARNPNYKTLGTAVAEALRLPKPDRPPVVAALLRYLDMDHLNWAFKEVCTESHPDLELVKSLLHAGANVTFEEGICIRHVARNLDIDAILVLSDFSGFDESIYTAAFADVLNDGTGWISAEHLDLIHLLVSHGASGDVVDRALVEVVSHLAGNNPQAQFSGQFLDILLAAGADVNSENGKSAGLAAGRGDTQMLRRLLGQAATVETASFAFSAAILAHHKEHCLLELIDVFMEDGTTVPDVNTPLPGMPAPVFLCLNSYYDSTDLVERLVAIGCDLETTVTRRVYADEGKTDTGSMAATDFKEEPVSVLMWALLQPDDKISSNVVTALIANRANITYATPQTRVTPLTLAAKYGRTDVVEVLLNSGAKPSAKDVLGRSPLFYASRSGDIEIVRLLLGSKPKANDGSLHEASRGFHVAVVESLIEAGHEPNYRSTKHGGRTALAEMALKGRFPGDISTAEDALDALKDAGADPLSQVYGKSIIFLALENPDPRPITALLLEKILWKTINDEANVFQEASYHYSPTMYISKKMDQGPDSTALLELLRNHGAADKYYTTGDQFQPADAVGLPPQIQDMERERRARHLQLQLEEELHQAALRREAEQADHRARLAEAQHSTALRYRGQEHTQEVRLDAEKHHHRAHVLLSEAGTQSRINWSHHRDREGMTVETREGEVGHRRRLHGLLIEERSELEALALQVRDVSVAQELVHEEARGQQRARRHAEEGEDKARMEARMNRLAADHAAAMNGVDVRRLEHGYAAKVALTRELGAEEHGARGLRLRDEWADLRVRDRVAAGVEARARGDARAGHAMRMLEKQSDGKGNMVGKVEPEEFKARLAGRRQGAIGFTTAG</sequence>
<keyword evidence="5" id="KW-1185">Reference proteome</keyword>
<dbReference type="Gene3D" id="1.25.40.20">
    <property type="entry name" value="Ankyrin repeat-containing domain"/>
    <property type="match status" value="4"/>
</dbReference>
<evidence type="ECO:0000256" key="3">
    <source>
        <dbReference type="PROSITE-ProRule" id="PRU00023"/>
    </source>
</evidence>
<dbReference type="PROSITE" id="PS50088">
    <property type="entry name" value="ANK_REPEAT"/>
    <property type="match status" value="3"/>
</dbReference>
<evidence type="ECO:0000313" key="4">
    <source>
        <dbReference type="EMBL" id="KAK1766279.1"/>
    </source>
</evidence>
<comment type="caution">
    <text evidence="4">The sequence shown here is derived from an EMBL/GenBank/DDBJ whole genome shotgun (WGS) entry which is preliminary data.</text>
</comment>
<dbReference type="PANTHER" id="PTHR24126">
    <property type="entry name" value="ANKYRIN REPEAT, PH AND SEC7 DOMAIN CONTAINING PROTEIN SECG-RELATED"/>
    <property type="match status" value="1"/>
</dbReference>
<organism evidence="4 5">
    <name type="scientific">Phialemonium atrogriseum</name>
    <dbReference type="NCBI Taxonomy" id="1093897"/>
    <lineage>
        <taxon>Eukaryota</taxon>
        <taxon>Fungi</taxon>
        <taxon>Dikarya</taxon>
        <taxon>Ascomycota</taxon>
        <taxon>Pezizomycotina</taxon>
        <taxon>Sordariomycetes</taxon>
        <taxon>Sordariomycetidae</taxon>
        <taxon>Cephalothecales</taxon>
        <taxon>Cephalothecaceae</taxon>
        <taxon>Phialemonium</taxon>
    </lineage>
</organism>
<keyword evidence="1" id="KW-0677">Repeat</keyword>
<reference evidence="4" key="1">
    <citation type="submission" date="2023-06" db="EMBL/GenBank/DDBJ databases">
        <title>Genome-scale phylogeny and comparative genomics of the fungal order Sordariales.</title>
        <authorList>
            <consortium name="Lawrence Berkeley National Laboratory"/>
            <person name="Hensen N."/>
            <person name="Bonometti L."/>
            <person name="Westerberg I."/>
            <person name="Brannstrom I.O."/>
            <person name="Guillou S."/>
            <person name="Cros-Aarteil S."/>
            <person name="Calhoun S."/>
            <person name="Haridas S."/>
            <person name="Kuo A."/>
            <person name="Mondo S."/>
            <person name="Pangilinan J."/>
            <person name="Riley R."/>
            <person name="Labutti K."/>
            <person name="Andreopoulos B."/>
            <person name="Lipzen A."/>
            <person name="Chen C."/>
            <person name="Yanf M."/>
            <person name="Daum C."/>
            <person name="Ng V."/>
            <person name="Clum A."/>
            <person name="Steindorff A."/>
            <person name="Ohm R."/>
            <person name="Martin F."/>
            <person name="Silar P."/>
            <person name="Natvig D."/>
            <person name="Lalanne C."/>
            <person name="Gautier V."/>
            <person name="Ament-Velasquez S.L."/>
            <person name="Kruys A."/>
            <person name="Hutchinson M.I."/>
            <person name="Powell A.J."/>
            <person name="Barry K."/>
            <person name="Miller A.N."/>
            <person name="Grigoriev I.V."/>
            <person name="Debuchy R."/>
            <person name="Gladieux P."/>
            <person name="Thoren M.H."/>
            <person name="Johannesson H."/>
        </authorList>
    </citation>
    <scope>NUCLEOTIDE SEQUENCE</scope>
    <source>
        <strain evidence="4">8032-3</strain>
    </source>
</reference>
<protein>
    <submittedName>
        <fullName evidence="4">Ankyrin repeat-containing domain protein</fullName>
    </submittedName>
</protein>
<dbReference type="PANTHER" id="PTHR24126:SF14">
    <property type="entry name" value="ANK_REP_REGION DOMAIN-CONTAINING PROTEIN"/>
    <property type="match status" value="1"/>
</dbReference>
<evidence type="ECO:0000313" key="5">
    <source>
        <dbReference type="Proteomes" id="UP001244011"/>
    </source>
</evidence>
<dbReference type="Proteomes" id="UP001244011">
    <property type="component" value="Unassembled WGS sequence"/>
</dbReference>